<accession>A0AAF0Z9M2</accession>
<dbReference type="RefSeq" id="WP_320001688.1">
    <property type="nucleotide sequence ID" value="NZ_CP138348.1"/>
</dbReference>
<organism evidence="1">
    <name type="scientific">Cyanobacterium aponinum AL20115</name>
    <dbReference type="NCBI Taxonomy" id="3090662"/>
    <lineage>
        <taxon>Bacteria</taxon>
        <taxon>Bacillati</taxon>
        <taxon>Cyanobacteriota</taxon>
        <taxon>Cyanophyceae</taxon>
        <taxon>Oscillatoriophycideae</taxon>
        <taxon>Chroococcales</taxon>
        <taxon>Geminocystaceae</taxon>
        <taxon>Cyanobacterium</taxon>
    </lineage>
</organism>
<dbReference type="AlphaFoldDB" id="A0AAF0Z9M2"/>
<reference evidence="1" key="1">
    <citation type="submission" date="2023-11" db="EMBL/GenBank/DDBJ databases">
        <title>Genome sequence of Cyanobacterium aponinum BCRC AL20115.</title>
        <authorList>
            <person name="Chang H.-Y."/>
            <person name="Lin K.-M."/>
            <person name="Hsueh H.-T."/>
            <person name="Chu H.-A."/>
            <person name="Kuo C.-H."/>
        </authorList>
    </citation>
    <scope>NUCLEOTIDE SEQUENCE</scope>
    <source>
        <strain evidence="1">AL20115</strain>
    </source>
</reference>
<proteinExistence type="predicted"/>
<dbReference type="EMBL" id="CP138348">
    <property type="protein sequence ID" value="WPF88951.1"/>
    <property type="molecule type" value="Genomic_DNA"/>
</dbReference>
<evidence type="ECO:0000313" key="1">
    <source>
        <dbReference type="EMBL" id="WPF88951.1"/>
    </source>
</evidence>
<protein>
    <submittedName>
        <fullName evidence="1">Uncharacterized protein</fullName>
    </submittedName>
</protein>
<sequence>MDGNTGIYDELSALKNKLYQALKAVTTSECDRYVRETHQFYIK</sequence>
<name>A0AAF0Z9M2_9CHRO</name>
<gene>
    <name evidence="1" type="ORF">SAY89_01375</name>
</gene>